<gene>
    <name evidence="3" type="ORF">FBY41_0711</name>
</gene>
<evidence type="ECO:0000259" key="2">
    <source>
        <dbReference type="Pfam" id="PF12867"/>
    </source>
</evidence>
<organism evidence="3 4">
    <name type="scientific">Humibacillus xanthopallidus</name>
    <dbReference type="NCBI Taxonomy" id="412689"/>
    <lineage>
        <taxon>Bacteria</taxon>
        <taxon>Bacillati</taxon>
        <taxon>Actinomycetota</taxon>
        <taxon>Actinomycetes</taxon>
        <taxon>Micrococcales</taxon>
        <taxon>Intrasporangiaceae</taxon>
        <taxon>Humibacillus</taxon>
    </lineage>
</organism>
<dbReference type="Pfam" id="PF12867">
    <property type="entry name" value="DinB_2"/>
    <property type="match status" value="1"/>
</dbReference>
<dbReference type="EMBL" id="VFPM01000001">
    <property type="protein sequence ID" value="TQM64345.1"/>
    <property type="molecule type" value="Genomic_DNA"/>
</dbReference>
<evidence type="ECO:0000313" key="4">
    <source>
        <dbReference type="Proteomes" id="UP000316747"/>
    </source>
</evidence>
<dbReference type="AlphaFoldDB" id="A0A543I1D8"/>
<keyword evidence="4" id="KW-1185">Reference proteome</keyword>
<dbReference type="InterPro" id="IPR034660">
    <property type="entry name" value="DinB/YfiT-like"/>
</dbReference>
<dbReference type="SUPFAM" id="SSF109854">
    <property type="entry name" value="DinB/YfiT-like putative metalloenzymes"/>
    <property type="match status" value="1"/>
</dbReference>
<accession>A0A543I1D8</accession>
<feature type="region of interest" description="Disordered" evidence="1">
    <location>
        <begin position="1"/>
        <end position="32"/>
    </location>
</feature>
<dbReference type="InterPro" id="IPR024775">
    <property type="entry name" value="DinB-like"/>
</dbReference>
<sequence>MAENVTESQTTSETGSLTDSHTDVASESLSGETFRNRSLREARFVSCDLSDVVVRGCDVARMEIDSPWLLEDGGRLLVNGVNVVPFVDAELNHRFPGRESRAAADPEGLRSAWASVEAAWAATLDRAAAMPPGSVDATVDGEWSLAQTLRHLVMATDVWLGRAILEREQPYHPAGLPNDDHDSDAYDESAFSVVIPPFEEVMDARSGRQAMVRDFIAGLTPAALSEPRRNPHDPDVAETVLSCLRTILEEEWEHHRYAVRDLDALEARGLTPSP</sequence>
<dbReference type="Proteomes" id="UP000316747">
    <property type="component" value="Unassembled WGS sequence"/>
</dbReference>
<name>A0A543I1D8_9MICO</name>
<comment type="caution">
    <text evidence="3">The sequence shown here is derived from an EMBL/GenBank/DDBJ whole genome shotgun (WGS) entry which is preliminary data.</text>
</comment>
<reference evidence="3 4" key="1">
    <citation type="submission" date="2019-06" db="EMBL/GenBank/DDBJ databases">
        <title>Genome sequencing of plant associated microbes to promote plant fitness in Sorghum bicolor and Oryza sativa.</title>
        <authorList>
            <person name="Coleman-Derr D."/>
        </authorList>
    </citation>
    <scope>NUCLEOTIDE SEQUENCE [LARGE SCALE GENOMIC DNA]</scope>
    <source>
        <strain evidence="3 4">KV-663</strain>
    </source>
</reference>
<protein>
    <submittedName>
        <fullName evidence="3">DinB family protein</fullName>
    </submittedName>
</protein>
<dbReference type="Gene3D" id="1.20.120.450">
    <property type="entry name" value="dinb family like domain"/>
    <property type="match status" value="1"/>
</dbReference>
<evidence type="ECO:0000256" key="1">
    <source>
        <dbReference type="SAM" id="MobiDB-lite"/>
    </source>
</evidence>
<feature type="domain" description="DinB-like" evidence="2">
    <location>
        <begin position="117"/>
        <end position="257"/>
    </location>
</feature>
<dbReference type="OrthoDB" id="3542438at2"/>
<evidence type="ECO:0000313" key="3">
    <source>
        <dbReference type="EMBL" id="TQM64345.1"/>
    </source>
</evidence>
<dbReference type="RefSeq" id="WP_141842002.1">
    <property type="nucleotide sequence ID" value="NZ_VFPM01000001.1"/>
</dbReference>
<proteinExistence type="predicted"/>